<dbReference type="Gene3D" id="3.40.50.720">
    <property type="entry name" value="NAD(P)-binding Rossmann-like Domain"/>
    <property type="match status" value="1"/>
</dbReference>
<dbReference type="SUPFAM" id="SSF69572">
    <property type="entry name" value="Activating enzymes of the ubiquitin-like proteins"/>
    <property type="match status" value="1"/>
</dbReference>
<feature type="domain" description="THIF-type NAD/FAD binding fold" evidence="1">
    <location>
        <begin position="5"/>
        <end position="239"/>
    </location>
</feature>
<keyword evidence="3" id="KW-1185">Reference proteome</keyword>
<dbReference type="PANTHER" id="PTHR10953:SF102">
    <property type="entry name" value="ADENYLYLTRANSFERASE AND SULFURTRANSFERASE MOCS3"/>
    <property type="match status" value="1"/>
</dbReference>
<accession>A0ABW2EME0</accession>
<dbReference type="InterPro" id="IPR000594">
    <property type="entry name" value="ThiF_NAD_FAD-bd"/>
</dbReference>
<organism evidence="2 3">
    <name type="scientific">Halobacillus seohaensis</name>
    <dbReference type="NCBI Taxonomy" id="447421"/>
    <lineage>
        <taxon>Bacteria</taxon>
        <taxon>Bacillati</taxon>
        <taxon>Bacillota</taxon>
        <taxon>Bacilli</taxon>
        <taxon>Bacillales</taxon>
        <taxon>Bacillaceae</taxon>
        <taxon>Halobacillus</taxon>
    </lineage>
</organism>
<dbReference type="GO" id="GO:0016779">
    <property type="term" value="F:nucleotidyltransferase activity"/>
    <property type="evidence" value="ECO:0007669"/>
    <property type="project" value="UniProtKB-KW"/>
</dbReference>
<evidence type="ECO:0000313" key="2">
    <source>
        <dbReference type="EMBL" id="MFC7062101.1"/>
    </source>
</evidence>
<sequence length="338" mass="37739">MSERYSRQELFTPIGSSGQALLAEKHVFIVGAGALGSSNAEMLTRAGVGKITIIDRDYIDWSNLTRQQLYTEEDARQYIPKAKAAENRLRTINSEIEVNGIADEFSAETAGELLQNVDIVIDGTDNFETRFIMNDITAKHNVPWIYGGCVKSHGISLPILPGETPCLQCLIDQIPQEGMTCDTVGIISPVVQMTAAYQTTECLKFLTDHPMSTEMVYFDIWERQHSSINVKKLLNPTCSSCSSHATYPYLTKEKGIRTAVLCGRDTVQVRPSATIKLTLEDLSIRLKPISQKLHQNRELLVFTVEEFRLVVFKDGRTLVHGTSDVSEAKKLYQQYIGA</sequence>
<keyword evidence="2" id="KW-0808">Transferase</keyword>
<evidence type="ECO:0000313" key="3">
    <source>
        <dbReference type="Proteomes" id="UP001596410"/>
    </source>
</evidence>
<dbReference type="EMBL" id="JBHSZV010000025">
    <property type="protein sequence ID" value="MFC7062101.1"/>
    <property type="molecule type" value="Genomic_DNA"/>
</dbReference>
<name>A0ABW2EME0_9BACI</name>
<dbReference type="Pfam" id="PF00899">
    <property type="entry name" value="ThiF"/>
    <property type="match status" value="1"/>
</dbReference>
<gene>
    <name evidence="2" type="ORF">ACFQIC_09555</name>
</gene>
<evidence type="ECO:0000259" key="1">
    <source>
        <dbReference type="Pfam" id="PF00899"/>
    </source>
</evidence>
<dbReference type="PANTHER" id="PTHR10953">
    <property type="entry name" value="UBIQUITIN-ACTIVATING ENZYME E1"/>
    <property type="match status" value="1"/>
</dbReference>
<dbReference type="CDD" id="cd00757">
    <property type="entry name" value="ThiF_MoeB_HesA_family"/>
    <property type="match status" value="1"/>
</dbReference>
<proteinExistence type="predicted"/>
<dbReference type="InterPro" id="IPR035985">
    <property type="entry name" value="Ubiquitin-activating_enz"/>
</dbReference>
<protein>
    <submittedName>
        <fullName evidence="2">ThiF family adenylyltransferase</fullName>
    </submittedName>
</protein>
<reference evidence="3" key="1">
    <citation type="journal article" date="2019" name="Int. J. Syst. Evol. Microbiol.">
        <title>The Global Catalogue of Microorganisms (GCM) 10K type strain sequencing project: providing services to taxonomists for standard genome sequencing and annotation.</title>
        <authorList>
            <consortium name="The Broad Institute Genomics Platform"/>
            <consortium name="The Broad Institute Genome Sequencing Center for Infectious Disease"/>
            <person name="Wu L."/>
            <person name="Ma J."/>
        </authorList>
    </citation>
    <scope>NUCLEOTIDE SEQUENCE [LARGE SCALE GENOMIC DNA]</scope>
    <source>
        <strain evidence="3">CGMCC 4.1621</strain>
    </source>
</reference>
<dbReference type="InterPro" id="IPR045886">
    <property type="entry name" value="ThiF/MoeB/HesA"/>
</dbReference>
<keyword evidence="2" id="KW-0548">Nucleotidyltransferase</keyword>
<dbReference type="RefSeq" id="WP_204708042.1">
    <property type="nucleotide sequence ID" value="NZ_JBHSZV010000025.1"/>
</dbReference>
<dbReference type="Proteomes" id="UP001596410">
    <property type="component" value="Unassembled WGS sequence"/>
</dbReference>
<comment type="caution">
    <text evidence="2">The sequence shown here is derived from an EMBL/GenBank/DDBJ whole genome shotgun (WGS) entry which is preliminary data.</text>
</comment>